<keyword evidence="1" id="KW-0472">Membrane</keyword>
<reference evidence="3" key="1">
    <citation type="submission" date="2023-03" db="EMBL/GenBank/DDBJ databases">
        <title>Massive genome expansion in bonnet fungi (Mycena s.s.) driven by repeated elements and novel gene families across ecological guilds.</title>
        <authorList>
            <consortium name="Lawrence Berkeley National Laboratory"/>
            <person name="Harder C.B."/>
            <person name="Miyauchi S."/>
            <person name="Viragh M."/>
            <person name="Kuo A."/>
            <person name="Thoen E."/>
            <person name="Andreopoulos B."/>
            <person name="Lu D."/>
            <person name="Skrede I."/>
            <person name="Drula E."/>
            <person name="Henrissat B."/>
            <person name="Morin E."/>
            <person name="Kohler A."/>
            <person name="Barry K."/>
            <person name="LaButti K."/>
            <person name="Morin E."/>
            <person name="Salamov A."/>
            <person name="Lipzen A."/>
            <person name="Mereny Z."/>
            <person name="Hegedus B."/>
            <person name="Baldrian P."/>
            <person name="Stursova M."/>
            <person name="Weitz H."/>
            <person name="Taylor A."/>
            <person name="Grigoriev I.V."/>
            <person name="Nagy L.G."/>
            <person name="Martin F."/>
            <person name="Kauserud H."/>
        </authorList>
    </citation>
    <scope>NUCLEOTIDE SEQUENCE</scope>
    <source>
        <strain evidence="3">CBHHK182m</strain>
    </source>
</reference>
<proteinExistence type="predicted"/>
<feature type="domain" description="DUF6534" evidence="2">
    <location>
        <begin position="183"/>
        <end position="269"/>
    </location>
</feature>
<feature type="transmembrane region" description="Helical" evidence="1">
    <location>
        <begin position="102"/>
        <end position="125"/>
    </location>
</feature>
<dbReference type="Proteomes" id="UP001215598">
    <property type="component" value="Unassembled WGS sequence"/>
</dbReference>
<feature type="transmembrane region" description="Helical" evidence="1">
    <location>
        <begin position="16"/>
        <end position="38"/>
    </location>
</feature>
<dbReference type="AlphaFoldDB" id="A0AAD7N904"/>
<gene>
    <name evidence="3" type="ORF">B0H16DRAFT_1841974</name>
</gene>
<feature type="transmembrane region" description="Helical" evidence="1">
    <location>
        <begin position="178"/>
        <end position="198"/>
    </location>
</feature>
<evidence type="ECO:0000313" key="3">
    <source>
        <dbReference type="EMBL" id="KAJ7750801.1"/>
    </source>
</evidence>
<feature type="transmembrane region" description="Helical" evidence="1">
    <location>
        <begin position="137"/>
        <end position="158"/>
    </location>
</feature>
<dbReference type="EMBL" id="JARKIB010000064">
    <property type="protein sequence ID" value="KAJ7750801.1"/>
    <property type="molecule type" value="Genomic_DNA"/>
</dbReference>
<keyword evidence="4" id="KW-1185">Reference proteome</keyword>
<evidence type="ECO:0000313" key="4">
    <source>
        <dbReference type="Proteomes" id="UP001215598"/>
    </source>
</evidence>
<evidence type="ECO:0000259" key="2">
    <source>
        <dbReference type="Pfam" id="PF20152"/>
    </source>
</evidence>
<dbReference type="InterPro" id="IPR045339">
    <property type="entry name" value="DUF6534"/>
</dbReference>
<dbReference type="Pfam" id="PF20152">
    <property type="entry name" value="DUF6534"/>
    <property type="match status" value="1"/>
</dbReference>
<protein>
    <recommendedName>
        <fullName evidence="2">DUF6534 domain-containing protein</fullName>
    </recommendedName>
</protein>
<accession>A0AAD7N904</accession>
<feature type="transmembrane region" description="Helical" evidence="1">
    <location>
        <begin position="219"/>
        <end position="240"/>
    </location>
</feature>
<evidence type="ECO:0000256" key="1">
    <source>
        <dbReference type="SAM" id="Phobius"/>
    </source>
</evidence>
<keyword evidence="1" id="KW-1133">Transmembrane helix</keyword>
<dbReference type="PANTHER" id="PTHR40465:SF1">
    <property type="entry name" value="DUF6534 DOMAIN-CONTAINING PROTEIN"/>
    <property type="match status" value="1"/>
</dbReference>
<organism evidence="3 4">
    <name type="scientific">Mycena metata</name>
    <dbReference type="NCBI Taxonomy" id="1033252"/>
    <lineage>
        <taxon>Eukaryota</taxon>
        <taxon>Fungi</taxon>
        <taxon>Dikarya</taxon>
        <taxon>Basidiomycota</taxon>
        <taxon>Agaricomycotina</taxon>
        <taxon>Agaricomycetes</taxon>
        <taxon>Agaricomycetidae</taxon>
        <taxon>Agaricales</taxon>
        <taxon>Marasmiineae</taxon>
        <taxon>Mycenaceae</taxon>
        <taxon>Mycena</taxon>
    </lineage>
</organism>
<dbReference type="PANTHER" id="PTHR40465">
    <property type="entry name" value="CHROMOSOME 1, WHOLE GENOME SHOTGUN SEQUENCE"/>
    <property type="match status" value="1"/>
</dbReference>
<comment type="caution">
    <text evidence="3">The sequence shown here is derived from an EMBL/GenBank/DDBJ whole genome shotgun (WGS) entry which is preliminary data.</text>
</comment>
<feature type="transmembrane region" description="Helical" evidence="1">
    <location>
        <begin position="58"/>
        <end position="82"/>
    </location>
</feature>
<name>A0AAD7N904_9AGAR</name>
<sequence>MSSPADGPAFGTIIDVHFLFGPLLIGLCFNMVLFGLLISQMMTYFQTPHQDPIWMRLLIFYVLFVETANTALDLACMYQPLISEYGSIPGKLPTLLLTRKNYYILDTFSYLLAFYRTALYLELFFIWRLRSLTENNIIPGILLVFATLATGGGIWTTVSIAGAGTWGNVPVTFHAVTLWISASMCTDLCIAGCLAWVLRKKKTGFEGTDTVVNRIVRMTVQTGLVTALVNVLDLLSFLFIKNTTFNFMWSNPLSKLYSNCMMSTLNARSTLAQSIPDRKLSSGGVGTGIFAASPRFPVHTKEMSNDLANAEFGIRMNKVVETF</sequence>
<keyword evidence="1" id="KW-0812">Transmembrane</keyword>